<protein>
    <submittedName>
        <fullName evidence="1">Uncharacterized protein</fullName>
    </submittedName>
</protein>
<organism evidence="1 2">
    <name type="scientific">Streblomastix strix</name>
    <dbReference type="NCBI Taxonomy" id="222440"/>
    <lineage>
        <taxon>Eukaryota</taxon>
        <taxon>Metamonada</taxon>
        <taxon>Preaxostyla</taxon>
        <taxon>Oxymonadida</taxon>
        <taxon>Streblomastigidae</taxon>
        <taxon>Streblomastix</taxon>
    </lineage>
</organism>
<reference evidence="1 2" key="1">
    <citation type="submission" date="2019-03" db="EMBL/GenBank/DDBJ databases">
        <title>Single cell metagenomics reveals metabolic interactions within the superorganism composed of flagellate Streblomastix strix and complex community of Bacteroidetes bacteria on its surface.</title>
        <authorList>
            <person name="Treitli S.C."/>
            <person name="Kolisko M."/>
            <person name="Husnik F."/>
            <person name="Keeling P."/>
            <person name="Hampl V."/>
        </authorList>
    </citation>
    <scope>NUCLEOTIDE SEQUENCE [LARGE SCALE GENOMIC DNA]</scope>
    <source>
        <strain evidence="1">ST1C</strain>
    </source>
</reference>
<evidence type="ECO:0000313" key="2">
    <source>
        <dbReference type="Proteomes" id="UP000324800"/>
    </source>
</evidence>
<dbReference type="EMBL" id="SNRW01014259">
    <property type="protein sequence ID" value="KAA6371667.1"/>
    <property type="molecule type" value="Genomic_DNA"/>
</dbReference>
<dbReference type="Proteomes" id="UP000324800">
    <property type="component" value="Unassembled WGS sequence"/>
</dbReference>
<proteinExistence type="predicted"/>
<accession>A0A5J4UMQ2</accession>
<gene>
    <name evidence="1" type="ORF">EZS28_032806</name>
</gene>
<dbReference type="AlphaFoldDB" id="A0A5J4UMQ2"/>
<name>A0A5J4UMQ2_9EUKA</name>
<evidence type="ECO:0000313" key="1">
    <source>
        <dbReference type="EMBL" id="KAA6371667.1"/>
    </source>
</evidence>
<sequence>MRRFRLTYQQSRQSVSRLNFQSGQSLLFHSALYPSSEATNKNIWGGFLLLDEECFQEQETLRRYVEFDNEEDDDEVTVAWLEQDLKFVLICPILNALSPSGTDFIELVDAFSYNISILDYDDENNDEQQQSVYYYGYDHLSTITDILYSGAVK</sequence>
<comment type="caution">
    <text evidence="1">The sequence shown here is derived from an EMBL/GenBank/DDBJ whole genome shotgun (WGS) entry which is preliminary data.</text>
</comment>